<keyword evidence="3" id="KW-1185">Reference proteome</keyword>
<reference evidence="2 3" key="1">
    <citation type="journal article" date="2016" name="Mol. Biol. Evol.">
        <title>Comparative Genomics of Early-Diverging Mushroom-Forming Fungi Provides Insights into the Origins of Lignocellulose Decay Capabilities.</title>
        <authorList>
            <person name="Nagy L.G."/>
            <person name="Riley R."/>
            <person name="Tritt A."/>
            <person name="Adam C."/>
            <person name="Daum C."/>
            <person name="Floudas D."/>
            <person name="Sun H."/>
            <person name="Yadav J.S."/>
            <person name="Pangilinan J."/>
            <person name="Larsson K.H."/>
            <person name="Matsuura K."/>
            <person name="Barry K."/>
            <person name="Labutti K."/>
            <person name="Kuo R."/>
            <person name="Ohm R.A."/>
            <person name="Bhattacharya S.S."/>
            <person name="Shirouzu T."/>
            <person name="Yoshinaga Y."/>
            <person name="Martin F.M."/>
            <person name="Grigoriev I.V."/>
            <person name="Hibbett D.S."/>
        </authorList>
    </citation>
    <scope>NUCLEOTIDE SEQUENCE [LARGE SCALE GENOMIC DNA]</scope>
    <source>
        <strain evidence="2 3">93-53</strain>
    </source>
</reference>
<organism evidence="2 3">
    <name type="scientific">Laetiporus sulphureus 93-53</name>
    <dbReference type="NCBI Taxonomy" id="1314785"/>
    <lineage>
        <taxon>Eukaryota</taxon>
        <taxon>Fungi</taxon>
        <taxon>Dikarya</taxon>
        <taxon>Basidiomycota</taxon>
        <taxon>Agaricomycotina</taxon>
        <taxon>Agaricomycetes</taxon>
        <taxon>Polyporales</taxon>
        <taxon>Laetiporus</taxon>
    </lineage>
</organism>
<gene>
    <name evidence="2" type="ORF">LAESUDRAFT_575106</name>
</gene>
<dbReference type="RefSeq" id="XP_040757837.1">
    <property type="nucleotide sequence ID" value="XM_040903015.1"/>
</dbReference>
<dbReference type="GeneID" id="63820046"/>
<accession>A0A165B2D3</accession>
<feature type="signal peptide" evidence="1">
    <location>
        <begin position="1"/>
        <end position="28"/>
    </location>
</feature>
<dbReference type="InParanoid" id="A0A165B2D3"/>
<name>A0A165B2D3_9APHY</name>
<evidence type="ECO:0000313" key="2">
    <source>
        <dbReference type="EMBL" id="KZT00097.1"/>
    </source>
</evidence>
<evidence type="ECO:0008006" key="4">
    <source>
        <dbReference type="Google" id="ProtNLM"/>
    </source>
</evidence>
<dbReference type="Proteomes" id="UP000076871">
    <property type="component" value="Unassembled WGS sequence"/>
</dbReference>
<feature type="chain" id="PRO_5007855441" description="Secreted protein" evidence="1">
    <location>
        <begin position="29"/>
        <end position="137"/>
    </location>
</feature>
<proteinExistence type="predicted"/>
<evidence type="ECO:0000256" key="1">
    <source>
        <dbReference type="SAM" id="SignalP"/>
    </source>
</evidence>
<sequence>MDVSTVRPVRCCLTLSSLALLLVRYLAATPYSCTITRSQCQKLERPPALSKLLSALHFPARSSLYSVQPLTKRNKTSPLFGPKASACGTYGAFLVQCAPSGICVPPLRRCRPPTNGQRESRLVSRCVLPALSSTIAT</sequence>
<protein>
    <recommendedName>
        <fullName evidence="4">Secreted protein</fullName>
    </recommendedName>
</protein>
<keyword evidence="1" id="KW-0732">Signal</keyword>
<evidence type="ECO:0000313" key="3">
    <source>
        <dbReference type="Proteomes" id="UP000076871"/>
    </source>
</evidence>
<dbReference type="EMBL" id="KV427697">
    <property type="protein sequence ID" value="KZT00097.1"/>
    <property type="molecule type" value="Genomic_DNA"/>
</dbReference>
<dbReference type="AlphaFoldDB" id="A0A165B2D3"/>